<dbReference type="Proteomes" id="UP000243819">
    <property type="component" value="Unassembled WGS sequence"/>
</dbReference>
<dbReference type="InterPro" id="IPR050535">
    <property type="entry name" value="DNA_Repair-Maintenance_Comp"/>
</dbReference>
<dbReference type="InterPro" id="IPR029052">
    <property type="entry name" value="Metallo-depent_PP-like"/>
</dbReference>
<dbReference type="Pfam" id="PF00149">
    <property type="entry name" value="Metallophos"/>
    <property type="match status" value="1"/>
</dbReference>
<dbReference type="STRING" id="1120990.SAMN03080614_103028"/>
<keyword evidence="3" id="KW-1185">Reference proteome</keyword>
<dbReference type="RefSeq" id="WP_091350966.1">
    <property type="nucleotide sequence ID" value="NZ_FOIF01000030.1"/>
</dbReference>
<accession>A0A1I0B3X3</accession>
<feature type="domain" description="Calcineurin-like phosphoesterase" evidence="1">
    <location>
        <begin position="3"/>
        <end position="198"/>
    </location>
</feature>
<dbReference type="GO" id="GO:0004527">
    <property type="term" value="F:exonuclease activity"/>
    <property type="evidence" value="ECO:0007669"/>
    <property type="project" value="UniProtKB-KW"/>
</dbReference>
<protein>
    <submittedName>
        <fullName evidence="2">DNA repair exonuclease SbcCD nuclease subunit</fullName>
    </submittedName>
</protein>
<reference evidence="3" key="1">
    <citation type="submission" date="2016-10" db="EMBL/GenBank/DDBJ databases">
        <authorList>
            <person name="Varghese N."/>
            <person name="Submissions S."/>
        </authorList>
    </citation>
    <scope>NUCLEOTIDE SEQUENCE [LARGE SCALE GENOMIC DNA]</scope>
    <source>
        <strain evidence="3">DSM 13577</strain>
    </source>
</reference>
<keyword evidence="2" id="KW-0540">Nuclease</keyword>
<dbReference type="SUPFAM" id="SSF56300">
    <property type="entry name" value="Metallo-dependent phosphatases"/>
    <property type="match status" value="1"/>
</dbReference>
<dbReference type="InterPro" id="IPR004843">
    <property type="entry name" value="Calcineurin-like_PHP"/>
</dbReference>
<keyword evidence="2" id="KW-0269">Exonuclease</keyword>
<evidence type="ECO:0000313" key="3">
    <source>
        <dbReference type="Proteomes" id="UP000243819"/>
    </source>
</evidence>
<dbReference type="PANTHER" id="PTHR30337:SF7">
    <property type="entry name" value="PHOSPHOESTERASE"/>
    <property type="match status" value="1"/>
</dbReference>
<organism evidence="2 3">
    <name type="scientific">Anaerobranca gottschalkii DSM 13577</name>
    <dbReference type="NCBI Taxonomy" id="1120990"/>
    <lineage>
        <taxon>Bacteria</taxon>
        <taxon>Bacillati</taxon>
        <taxon>Bacillota</taxon>
        <taxon>Clostridia</taxon>
        <taxon>Eubacteriales</taxon>
        <taxon>Proteinivoracaceae</taxon>
        <taxon>Anaerobranca</taxon>
    </lineage>
</organism>
<keyword evidence="2" id="KW-0378">Hydrolase</keyword>
<gene>
    <name evidence="2" type="ORF">SAMN03080614_103028</name>
</gene>
<dbReference type="EMBL" id="FOIF01000030">
    <property type="protein sequence ID" value="SET00811.1"/>
    <property type="molecule type" value="Genomic_DNA"/>
</dbReference>
<evidence type="ECO:0000313" key="2">
    <source>
        <dbReference type="EMBL" id="SET00811.1"/>
    </source>
</evidence>
<dbReference type="OrthoDB" id="9773856at2"/>
<dbReference type="AlphaFoldDB" id="A0A1I0B3X3"/>
<name>A0A1I0B3X3_9FIRM</name>
<dbReference type="Gene3D" id="3.60.21.10">
    <property type="match status" value="1"/>
</dbReference>
<sequence>MEFKIFLTGDNHIGKKWNNYPEEVKRQLKDARIDNLRKLVALANDENCDLFIIAGDLFDYSKVAKRDIDVVAKILNQFSGTALVMPGNHDHYDERTKLWQDFLASKGDNTILLNSWTPFYLDDLDIYIYPAYCHQKHCEHNVLGWIKREEKGFLHIGVAHGSLQNLSPDLENKYFQMNEKELEERGLDLWLLGHTHIPYPGEKEVKDRKIFNAGTPEPDGLDCRHPGYAWLITIDEDRKITGKSIETGIYRFYDLEWTICSDFDLDNLKRELLENKPEKKVVRLTLKGRVDKELSDKLLDDLKEIEEKLFYLDIQNHLNLKITEEDIQREFSENSFPYKMLKTLLEEDEDALQLAYELIRGCKYEN</sequence>
<evidence type="ECO:0000259" key="1">
    <source>
        <dbReference type="Pfam" id="PF00149"/>
    </source>
</evidence>
<dbReference type="PANTHER" id="PTHR30337">
    <property type="entry name" value="COMPONENT OF ATP-DEPENDENT DSDNA EXONUCLEASE"/>
    <property type="match status" value="1"/>
</dbReference>
<proteinExistence type="predicted"/>